<feature type="domain" description="EamA" evidence="2">
    <location>
        <begin position="155"/>
        <end position="280"/>
    </location>
</feature>
<protein>
    <submittedName>
        <fullName evidence="3">Drug/metabolite transporter (DMT)-like permease</fullName>
    </submittedName>
</protein>
<keyword evidence="1" id="KW-0812">Transmembrane</keyword>
<feature type="transmembrane region" description="Helical" evidence="1">
    <location>
        <begin position="186"/>
        <end position="206"/>
    </location>
</feature>
<comment type="caution">
    <text evidence="3">The sequence shown here is derived from an EMBL/GenBank/DDBJ whole genome shotgun (WGS) entry which is preliminary data.</text>
</comment>
<feature type="transmembrane region" description="Helical" evidence="1">
    <location>
        <begin position="247"/>
        <end position="266"/>
    </location>
</feature>
<evidence type="ECO:0000256" key="1">
    <source>
        <dbReference type="SAM" id="Phobius"/>
    </source>
</evidence>
<name>A0ABU1V834_9BURK</name>
<gene>
    <name evidence="3" type="ORF">J2X09_001350</name>
</gene>
<keyword evidence="1" id="KW-0472">Membrane</keyword>
<keyword evidence="1" id="KW-1133">Transmembrane helix</keyword>
<feature type="transmembrane region" description="Helical" evidence="1">
    <location>
        <begin position="212"/>
        <end position="235"/>
    </location>
</feature>
<feature type="domain" description="EamA" evidence="2">
    <location>
        <begin position="14"/>
        <end position="146"/>
    </location>
</feature>
<dbReference type="EMBL" id="JAVDWE010000003">
    <property type="protein sequence ID" value="MDR7093618.1"/>
    <property type="molecule type" value="Genomic_DNA"/>
</dbReference>
<dbReference type="InterPro" id="IPR000620">
    <property type="entry name" value="EamA_dom"/>
</dbReference>
<feature type="transmembrane region" description="Helical" evidence="1">
    <location>
        <begin position="152"/>
        <end position="174"/>
    </location>
</feature>
<proteinExistence type="predicted"/>
<dbReference type="PANTHER" id="PTHR22911">
    <property type="entry name" value="ACYL-MALONYL CONDENSING ENZYME-RELATED"/>
    <property type="match status" value="1"/>
</dbReference>
<reference evidence="3 4" key="1">
    <citation type="submission" date="2023-07" db="EMBL/GenBank/DDBJ databases">
        <title>Sorghum-associated microbial communities from plants grown in Nebraska, USA.</title>
        <authorList>
            <person name="Schachtman D."/>
        </authorList>
    </citation>
    <scope>NUCLEOTIDE SEQUENCE [LARGE SCALE GENOMIC DNA]</scope>
    <source>
        <strain evidence="3 4">BE240</strain>
    </source>
</reference>
<organism evidence="3 4">
    <name type="scientific">Hydrogenophaga laconesensis</name>
    <dbReference type="NCBI Taxonomy" id="1805971"/>
    <lineage>
        <taxon>Bacteria</taxon>
        <taxon>Pseudomonadati</taxon>
        <taxon>Pseudomonadota</taxon>
        <taxon>Betaproteobacteria</taxon>
        <taxon>Burkholderiales</taxon>
        <taxon>Comamonadaceae</taxon>
        <taxon>Hydrogenophaga</taxon>
    </lineage>
</organism>
<evidence type="ECO:0000313" key="3">
    <source>
        <dbReference type="EMBL" id="MDR7093618.1"/>
    </source>
</evidence>
<keyword evidence="4" id="KW-1185">Reference proteome</keyword>
<sequence length="303" mass="32961">MAEPARHPHAQAALGIACLILATACFAVLDTSVKYVGAVVPVLMAVWFRYVFHAVVVTAVMLPLRGRGLVRTEHPRFQLLRGALLLTVSSLSFVALQYMPVGEFTAIVMITPLMVTLLAALFLRERVSLLRWGLVVGGFAGALLVVQPGGEVVGWASLLPLTMVLTYAWFQILTSKMARTEDPMTMHFYTGWVGALVSSLVLPVVWKTIPDAATFAILCLIGFMGTVGHFLLILAFKRTQASTLTPYLYGQIAFAMFCGWVVFGHVPGHLELIGIGMIVLCGATASWLTARDRRLPVEAHPPE</sequence>
<feature type="transmembrane region" description="Helical" evidence="1">
    <location>
        <begin position="12"/>
        <end position="29"/>
    </location>
</feature>
<feature type="transmembrane region" description="Helical" evidence="1">
    <location>
        <begin position="104"/>
        <end position="122"/>
    </location>
</feature>
<dbReference type="SUPFAM" id="SSF103481">
    <property type="entry name" value="Multidrug resistance efflux transporter EmrE"/>
    <property type="match status" value="2"/>
</dbReference>
<dbReference type="PROSITE" id="PS51257">
    <property type="entry name" value="PROKAR_LIPOPROTEIN"/>
    <property type="match status" value="1"/>
</dbReference>
<feature type="transmembrane region" description="Helical" evidence="1">
    <location>
        <begin position="79"/>
        <end position="98"/>
    </location>
</feature>
<dbReference type="Proteomes" id="UP001265550">
    <property type="component" value="Unassembled WGS sequence"/>
</dbReference>
<feature type="transmembrane region" description="Helical" evidence="1">
    <location>
        <begin position="272"/>
        <end position="290"/>
    </location>
</feature>
<dbReference type="InterPro" id="IPR037185">
    <property type="entry name" value="EmrE-like"/>
</dbReference>
<feature type="transmembrane region" description="Helical" evidence="1">
    <location>
        <begin position="129"/>
        <end position="146"/>
    </location>
</feature>
<accession>A0ABU1V834</accession>
<dbReference type="Pfam" id="PF00892">
    <property type="entry name" value="EamA"/>
    <property type="match status" value="2"/>
</dbReference>
<evidence type="ECO:0000259" key="2">
    <source>
        <dbReference type="Pfam" id="PF00892"/>
    </source>
</evidence>
<evidence type="ECO:0000313" key="4">
    <source>
        <dbReference type="Proteomes" id="UP001265550"/>
    </source>
</evidence>
<dbReference type="RefSeq" id="WP_204732502.1">
    <property type="nucleotide sequence ID" value="NZ_JAVDWE010000003.1"/>
</dbReference>
<dbReference type="PANTHER" id="PTHR22911:SF103">
    <property type="entry name" value="BLR2811 PROTEIN"/>
    <property type="match status" value="1"/>
</dbReference>
<feature type="transmembrane region" description="Helical" evidence="1">
    <location>
        <begin position="35"/>
        <end position="58"/>
    </location>
</feature>